<evidence type="ECO:0000259" key="2">
    <source>
        <dbReference type="Pfam" id="PF00171"/>
    </source>
</evidence>
<dbReference type="InterPro" id="IPR016161">
    <property type="entry name" value="Ald_DH/histidinol_DH"/>
</dbReference>
<feature type="domain" description="Aldehyde dehydrogenase" evidence="2">
    <location>
        <begin position="17"/>
        <end position="475"/>
    </location>
</feature>
<dbReference type="Proteomes" id="UP000223749">
    <property type="component" value="Chromosome"/>
</dbReference>
<accession>A0A2D1U3J1</accession>
<organism evidence="3 4">
    <name type="scientific">Pedobacter ginsengisoli</name>
    <dbReference type="NCBI Taxonomy" id="363852"/>
    <lineage>
        <taxon>Bacteria</taxon>
        <taxon>Pseudomonadati</taxon>
        <taxon>Bacteroidota</taxon>
        <taxon>Sphingobacteriia</taxon>
        <taxon>Sphingobacteriales</taxon>
        <taxon>Sphingobacteriaceae</taxon>
        <taxon>Pedobacter</taxon>
    </lineage>
</organism>
<dbReference type="OrthoDB" id="9770537at2"/>
<protein>
    <submittedName>
        <fullName evidence="3">Aldehyde dehydrogenase (NADP(+))</fullName>
    </submittedName>
</protein>
<evidence type="ECO:0000313" key="4">
    <source>
        <dbReference type="Proteomes" id="UP000223749"/>
    </source>
</evidence>
<proteinExistence type="predicted"/>
<dbReference type="Gene3D" id="3.40.605.10">
    <property type="entry name" value="Aldehyde Dehydrogenase, Chain A, domain 1"/>
    <property type="match status" value="1"/>
</dbReference>
<dbReference type="KEGG" id="pgs:CPT03_06700"/>
<evidence type="ECO:0000313" key="3">
    <source>
        <dbReference type="EMBL" id="ATP56177.1"/>
    </source>
</evidence>
<reference evidence="3 4" key="1">
    <citation type="submission" date="2017-10" db="EMBL/GenBank/DDBJ databases">
        <title>Whole genome of Pedobacter ginsengisoli T01R-27 isolated from tomato rhizosphere.</title>
        <authorList>
            <person name="Weon H.-Y."/>
            <person name="Lee S.A."/>
            <person name="Sang M.K."/>
            <person name="Song J."/>
        </authorList>
    </citation>
    <scope>NUCLEOTIDE SEQUENCE [LARGE SCALE GENOMIC DNA]</scope>
    <source>
        <strain evidence="3 4">T01R-27</strain>
    </source>
</reference>
<dbReference type="EMBL" id="CP024091">
    <property type="protein sequence ID" value="ATP56177.1"/>
    <property type="molecule type" value="Genomic_DNA"/>
</dbReference>
<dbReference type="SUPFAM" id="SSF53720">
    <property type="entry name" value="ALDH-like"/>
    <property type="match status" value="1"/>
</dbReference>
<dbReference type="InterPro" id="IPR050740">
    <property type="entry name" value="Aldehyde_DH_Superfamily"/>
</dbReference>
<dbReference type="AlphaFoldDB" id="A0A2D1U3J1"/>
<gene>
    <name evidence="3" type="ORF">CPT03_06700</name>
</gene>
<keyword evidence="1" id="KW-0560">Oxidoreductase</keyword>
<sequence>MSITGENFIGNIRSGKGGESFQAFNPAGNILISDKFIYATDEEFEQALTLAQEAFGRYKNTSTIKRAEFLDAIAEEIIALEETLIEKAVTESGLPIGRITGERGRTCGQLKMFAQLLRDGWYVDARIDTAQPERAPLPKSDIRRMLIPIGPVAVYGASNFPLAFSTAGGDTASALAAGCPVVVKTHPSHPGTSELISYAIIKAAKRTGMPDGVFSALNLNNDQSVKLVQHPVIKAVGFTGSRKVGMTLFNAAATRPEPIPVYAEMSAINPVILMEEALKTRGEAIAKGLAGSVTMGSGQFCTNPGLILLIESEAGTNFLNYFSRHFGVIEPATMLNKNICQSYSKGIELTKTLRGVNVLAEGEKLANNNKNEARPISFTVSGDDFIANKQLNEEVFGPATLFVLVKNTSQLQHVLNQLEGQLTATVQAEPGDRNNLVSVIDIITQKAGRVIYNGFPTGVEVCHSMQHGGPFPSTTDGRSTSVGTAAIYRFLRPVSYQDIPDQLLPEALQNSNPLSILRLIDGSWKTDLIP</sequence>
<dbReference type="CDD" id="cd07129">
    <property type="entry name" value="ALDH_KGSADH"/>
    <property type="match status" value="1"/>
</dbReference>
<dbReference type="PANTHER" id="PTHR43353">
    <property type="entry name" value="SUCCINATE-SEMIALDEHYDE DEHYDROGENASE, MITOCHONDRIAL"/>
    <property type="match status" value="1"/>
</dbReference>
<dbReference type="InterPro" id="IPR015590">
    <property type="entry name" value="Aldehyde_DH_dom"/>
</dbReference>
<dbReference type="InterPro" id="IPR044151">
    <property type="entry name" value="ALDH_KGSADH"/>
</dbReference>
<evidence type="ECO:0000256" key="1">
    <source>
        <dbReference type="ARBA" id="ARBA00023002"/>
    </source>
</evidence>
<keyword evidence="4" id="KW-1185">Reference proteome</keyword>
<dbReference type="InterPro" id="IPR016163">
    <property type="entry name" value="Ald_DH_C"/>
</dbReference>
<dbReference type="InterPro" id="IPR016162">
    <property type="entry name" value="Ald_DH_N"/>
</dbReference>
<dbReference type="Gene3D" id="3.40.309.10">
    <property type="entry name" value="Aldehyde Dehydrogenase, Chain A, domain 2"/>
    <property type="match status" value="1"/>
</dbReference>
<name>A0A2D1U3J1_9SPHI</name>
<dbReference type="Pfam" id="PF00171">
    <property type="entry name" value="Aldedh"/>
    <property type="match status" value="1"/>
</dbReference>
<dbReference type="PANTHER" id="PTHR43353:SF3">
    <property type="entry name" value="ALDEHYDE DEHYDROGENASE-RELATED"/>
    <property type="match status" value="1"/>
</dbReference>
<dbReference type="GO" id="GO:0016620">
    <property type="term" value="F:oxidoreductase activity, acting on the aldehyde or oxo group of donors, NAD or NADP as acceptor"/>
    <property type="evidence" value="ECO:0007669"/>
    <property type="project" value="InterPro"/>
</dbReference>